<dbReference type="Gene3D" id="1.10.510.10">
    <property type="entry name" value="Transferase(Phosphotransferase) domain 1"/>
    <property type="match status" value="1"/>
</dbReference>
<dbReference type="InterPro" id="IPR000719">
    <property type="entry name" value="Prot_kinase_dom"/>
</dbReference>
<dbReference type="PANTHER" id="PTHR43289:SF34">
    <property type="entry name" value="SERINE_THREONINE-PROTEIN KINASE YBDM-RELATED"/>
    <property type="match status" value="1"/>
</dbReference>
<dbReference type="SUPFAM" id="SSF50969">
    <property type="entry name" value="YVTN repeat-like/Quinoprotein amine dehydrogenase"/>
    <property type="match status" value="1"/>
</dbReference>
<dbReference type="SMART" id="SM00320">
    <property type="entry name" value="WD40"/>
    <property type="match status" value="3"/>
</dbReference>
<accession>A0A1M4EA14</accession>
<dbReference type="SMART" id="SM00220">
    <property type="entry name" value="S_TKc"/>
    <property type="match status" value="1"/>
</dbReference>
<dbReference type="InterPro" id="IPR011044">
    <property type="entry name" value="Quino_amine_DH_bsu"/>
</dbReference>
<dbReference type="CDD" id="cd14014">
    <property type="entry name" value="STKc_PknB_like"/>
    <property type="match status" value="1"/>
</dbReference>
<dbReference type="GO" id="GO:0005524">
    <property type="term" value="F:ATP binding"/>
    <property type="evidence" value="ECO:0007669"/>
    <property type="project" value="UniProtKB-KW"/>
</dbReference>
<feature type="domain" description="Protein kinase" evidence="7">
    <location>
        <begin position="9"/>
        <end position="253"/>
    </location>
</feature>
<keyword evidence="6" id="KW-1133">Transmembrane helix</keyword>
<gene>
    <name evidence="8" type="ORF">BN4615_P5221</name>
</gene>
<dbReference type="PROSITE" id="PS50011">
    <property type="entry name" value="PROTEIN_KINASE_DOM"/>
    <property type="match status" value="1"/>
</dbReference>
<dbReference type="Pfam" id="PF20703">
    <property type="entry name" value="nSTAND1"/>
    <property type="match status" value="1"/>
</dbReference>
<evidence type="ECO:0000256" key="2">
    <source>
        <dbReference type="ARBA" id="ARBA00022741"/>
    </source>
</evidence>
<evidence type="ECO:0000256" key="1">
    <source>
        <dbReference type="ARBA" id="ARBA00022679"/>
    </source>
</evidence>
<dbReference type="InterPro" id="IPR049052">
    <property type="entry name" value="nSTAND1"/>
</dbReference>
<evidence type="ECO:0000256" key="4">
    <source>
        <dbReference type="ARBA" id="ARBA00022840"/>
    </source>
</evidence>
<keyword evidence="2" id="KW-0547">Nucleotide-binding</keyword>
<evidence type="ECO:0000256" key="6">
    <source>
        <dbReference type="SAM" id="Phobius"/>
    </source>
</evidence>
<sequence>MNGDRLGRYWLAGQLGAGGQGVVYEAYDEAANRVAVKVLHAYLAGDSVLRRRFMREVSAAQRVASFCTARIVDHDLEGERPYLVTEFVAGPSLRRAAPFAGDELHRLAVGVATALVAVHQAGVVHRDLKPENVLLGPDGPRVIDFGIARAAGLSMTSTGELTGTPMYMAPEVFSGGRADAAADVFAWGALVYFAATGRNAFEAPTTVAVIHRLLTHEPDLTVLQPGLRGLVAEALSKDPARRPSAQALLTGLLGGAAQDAPAARGGLVSGGAPMIEGAAMPEGALMAEGAQAAASVRPPDALAGEPALGLVAEQAYAALRAPARELAKRLLLRLVDVRDGQEEARRARLEELTEGADGSAYVLGELEAAQLITRERDVEAQEPAADTVSLARPALLRAWPRLQEWVGADREALARHRRLGEAARHWAAHARNPDDLLRGTALREALTWVPTLPSHLALNPLEQEFVAAAKARADARRRRTGLVTTGVAVLLVTALVAGVIAWQQTRAGQASTSRLADQQTQERARLVALRADAMREDDPAKAMLLSVAAYRIAPVPEAEAAVLSSLARPERLVFKDPNLNNTGRALSQDGSVLVSAGADQVHAYDVRTGAQTRAFGGVGQGPFTTALSPDGDTLALGSDGRIRLWSLKRGELIGEGKIMDATGRYPQSLRFSPGGGYLEATANGGGPWLGFWSTRTRKPVPIGEPSTSDVEVAPGDRLALVSTTRRTEARTPPDGAASATRLPAARGGRLAGFTPDGKRVALLEDERTRLWNVATGKPEEPEFPAAGGVEFSADGRFVLTYAGPPEFGTPRAPSEVTLSRVADGARLTSFTTTAAIAERPRFSADNRSLTLLDDAGQATVHDLTRYTAPARAVPEEFAGPRLSADGGTVLAVGGRRIATWSGDGFTERGKVLDLDALRLVGGEEDEELMAALSPDGRTAAVANNTDRGIPLTLIDTATGRKLGSIPDAIDNDWGHTLSFSPDGRLLALSATAPNDYFGQGSLLIAEVADPRRVTRLSGIHAGALSFSPDGRYLTTGDPSGIDVIDLTTRKALPRAQGPGTMAGSWMVFDPTGRRAVSPYGSRGVALWDTGTWQPAGQVFRMPGDVLDAAFSPDGSTLVISHDHRVTLVDLATGRQRGEPRTAATVRYGQGLDDPEPRLAFLPSGDLRVVGHDGTYEDLPLTGERALARVCARAQGSLSAEDWRELVGPGEPFEVPCGKA</sequence>
<reference evidence="8" key="1">
    <citation type="submission" date="2016-04" db="EMBL/GenBank/DDBJ databases">
        <authorList>
            <person name="Evans L.H."/>
            <person name="Alamgir A."/>
            <person name="Owens N."/>
            <person name="Weber N.D."/>
            <person name="Virtaneva K."/>
            <person name="Barbian K."/>
            <person name="Babar A."/>
            <person name="Rosenke K."/>
        </authorList>
    </citation>
    <scope>NUCLEOTIDE SEQUENCE</scope>
    <source>
        <strain evidence="8">Nono1</strain>
    </source>
</reference>
<evidence type="ECO:0000259" key="7">
    <source>
        <dbReference type="PROSITE" id="PS50011"/>
    </source>
</evidence>
<keyword evidence="4" id="KW-0067">ATP-binding</keyword>
<name>A0A1M4EA14_9ACTN</name>
<dbReference type="PROSITE" id="PS00108">
    <property type="entry name" value="PROTEIN_KINASE_ST"/>
    <property type="match status" value="1"/>
</dbReference>
<proteinExistence type="predicted"/>
<dbReference type="Gene3D" id="3.30.200.20">
    <property type="entry name" value="Phosphorylase Kinase, domain 1"/>
    <property type="match status" value="1"/>
</dbReference>
<dbReference type="SUPFAM" id="SSF82171">
    <property type="entry name" value="DPP6 N-terminal domain-like"/>
    <property type="match status" value="1"/>
</dbReference>
<dbReference type="Gene3D" id="2.130.10.10">
    <property type="entry name" value="YVTN repeat-like/Quinoprotein amine dehydrogenase"/>
    <property type="match status" value="3"/>
</dbReference>
<dbReference type="Pfam" id="PF00069">
    <property type="entry name" value="Pkinase"/>
    <property type="match status" value="1"/>
</dbReference>
<dbReference type="SUPFAM" id="SSF56112">
    <property type="entry name" value="Protein kinase-like (PK-like)"/>
    <property type="match status" value="1"/>
</dbReference>
<keyword evidence="3" id="KW-0418">Kinase</keyword>
<dbReference type="InterPro" id="IPR008271">
    <property type="entry name" value="Ser/Thr_kinase_AS"/>
</dbReference>
<dbReference type="EMBL" id="LT559118">
    <property type="protein sequence ID" value="SBO95705.1"/>
    <property type="molecule type" value="Genomic_DNA"/>
</dbReference>
<dbReference type="RefSeq" id="WP_225275060.1">
    <property type="nucleotide sequence ID" value="NZ_CP084058.1"/>
</dbReference>
<feature type="region of interest" description="Disordered" evidence="5">
    <location>
        <begin position="724"/>
        <end position="750"/>
    </location>
</feature>
<evidence type="ECO:0000313" key="8">
    <source>
        <dbReference type="EMBL" id="SBO95705.1"/>
    </source>
</evidence>
<dbReference type="PANTHER" id="PTHR43289">
    <property type="entry name" value="MITOGEN-ACTIVATED PROTEIN KINASE KINASE KINASE 20-RELATED"/>
    <property type="match status" value="1"/>
</dbReference>
<organism evidence="8">
    <name type="scientific">Nonomuraea gerenzanensis</name>
    <dbReference type="NCBI Taxonomy" id="93944"/>
    <lineage>
        <taxon>Bacteria</taxon>
        <taxon>Bacillati</taxon>
        <taxon>Actinomycetota</taxon>
        <taxon>Actinomycetes</taxon>
        <taxon>Streptosporangiales</taxon>
        <taxon>Streptosporangiaceae</taxon>
        <taxon>Nonomuraea</taxon>
    </lineage>
</organism>
<feature type="transmembrane region" description="Helical" evidence="6">
    <location>
        <begin position="480"/>
        <end position="502"/>
    </location>
</feature>
<keyword evidence="6" id="KW-0472">Membrane</keyword>
<protein>
    <submittedName>
        <fullName evidence="8">High-affnity carbon uptake protein Hat/HatR</fullName>
    </submittedName>
</protein>
<evidence type="ECO:0000256" key="5">
    <source>
        <dbReference type="SAM" id="MobiDB-lite"/>
    </source>
</evidence>
<evidence type="ECO:0000256" key="3">
    <source>
        <dbReference type="ARBA" id="ARBA00022777"/>
    </source>
</evidence>
<dbReference type="Pfam" id="PF00400">
    <property type="entry name" value="WD40"/>
    <property type="match status" value="1"/>
</dbReference>
<dbReference type="GO" id="GO:0004674">
    <property type="term" value="F:protein serine/threonine kinase activity"/>
    <property type="evidence" value="ECO:0007669"/>
    <property type="project" value="TreeGrafter"/>
</dbReference>
<dbReference type="AlphaFoldDB" id="A0A1M4EA14"/>
<dbReference type="InterPro" id="IPR011009">
    <property type="entry name" value="Kinase-like_dom_sf"/>
</dbReference>
<keyword evidence="6" id="KW-0812">Transmembrane</keyword>
<dbReference type="InterPro" id="IPR015943">
    <property type="entry name" value="WD40/YVTN_repeat-like_dom_sf"/>
</dbReference>
<keyword evidence="1" id="KW-0808">Transferase</keyword>
<dbReference type="InterPro" id="IPR001680">
    <property type="entry name" value="WD40_rpt"/>
</dbReference>